<name>A0A9X1S6G8_9MICC</name>
<feature type="transmembrane region" description="Helical" evidence="1">
    <location>
        <begin position="68"/>
        <end position="91"/>
    </location>
</feature>
<evidence type="ECO:0000313" key="3">
    <source>
        <dbReference type="Proteomes" id="UP001139264"/>
    </source>
</evidence>
<proteinExistence type="predicted"/>
<keyword evidence="1" id="KW-1133">Transmembrane helix</keyword>
<reference evidence="2" key="1">
    <citation type="submission" date="2021-10" db="EMBL/GenBank/DDBJ databases">
        <title>Novel species in genus Arthrobacter.</title>
        <authorList>
            <person name="Liu Y."/>
        </authorList>
    </citation>
    <scope>NUCLEOTIDE SEQUENCE</scope>
    <source>
        <strain evidence="2">Zg-Y809</strain>
    </source>
</reference>
<dbReference type="Proteomes" id="UP001139264">
    <property type="component" value="Unassembled WGS sequence"/>
</dbReference>
<evidence type="ECO:0000256" key="1">
    <source>
        <dbReference type="SAM" id="Phobius"/>
    </source>
</evidence>
<evidence type="ECO:0000313" key="2">
    <source>
        <dbReference type="EMBL" id="MCC3269066.1"/>
    </source>
</evidence>
<sequence>MNVDAPAGAVAGRPSSRGRIGSTIAILAGTVLCLLPAAFFGTALGTYPNRMVCTPETGYGSGCYEGELMLSGLMFGFVFLFCAAFCFALTMAYRDTLPKWRKWLPFEVFAGVVLMTVAALAFTVGTTSGQYL</sequence>
<dbReference type="AlphaFoldDB" id="A0A9X1S6G8"/>
<comment type="caution">
    <text evidence="2">The sequence shown here is derived from an EMBL/GenBank/DDBJ whole genome shotgun (WGS) entry which is preliminary data.</text>
</comment>
<gene>
    <name evidence="2" type="ORF">LJ751_06795</name>
</gene>
<feature type="transmembrane region" description="Helical" evidence="1">
    <location>
        <begin position="23"/>
        <end position="48"/>
    </location>
</feature>
<keyword evidence="1" id="KW-0472">Membrane</keyword>
<protein>
    <submittedName>
        <fullName evidence="2">Uncharacterized protein</fullName>
    </submittedName>
</protein>
<dbReference type="EMBL" id="JAJFZP010000006">
    <property type="protein sequence ID" value="MCC3269066.1"/>
    <property type="molecule type" value="Genomic_DNA"/>
</dbReference>
<organism evidence="2 3">
    <name type="scientific">Arthrobacter gengyunqii</name>
    <dbReference type="NCBI Taxonomy" id="2886940"/>
    <lineage>
        <taxon>Bacteria</taxon>
        <taxon>Bacillati</taxon>
        <taxon>Actinomycetota</taxon>
        <taxon>Actinomycetes</taxon>
        <taxon>Micrococcales</taxon>
        <taxon>Micrococcaceae</taxon>
        <taxon>Arthrobacter</taxon>
    </lineage>
</organism>
<feature type="transmembrane region" description="Helical" evidence="1">
    <location>
        <begin position="103"/>
        <end position="124"/>
    </location>
</feature>
<keyword evidence="1" id="KW-0812">Transmembrane</keyword>
<dbReference type="RefSeq" id="WP_227907585.1">
    <property type="nucleotide sequence ID" value="NZ_CP095461.1"/>
</dbReference>
<accession>A0A9X1S6G8</accession>